<dbReference type="AlphaFoldDB" id="A0A235BTC6"/>
<dbReference type="SUPFAM" id="SSF56601">
    <property type="entry name" value="beta-lactamase/transpeptidase-like"/>
    <property type="match status" value="1"/>
</dbReference>
<dbReference type="Gene3D" id="3.40.710.10">
    <property type="entry name" value="DD-peptidase/beta-lactamase superfamily"/>
    <property type="match status" value="1"/>
</dbReference>
<evidence type="ECO:0000259" key="3">
    <source>
        <dbReference type="Pfam" id="PF00905"/>
    </source>
</evidence>
<dbReference type="Proteomes" id="UP000215215">
    <property type="component" value="Unassembled WGS sequence"/>
</dbReference>
<organism evidence="4 5">
    <name type="scientific">candidate division WOR-3 bacterium JGI_Cruoil_03_44_89</name>
    <dbReference type="NCBI Taxonomy" id="1973748"/>
    <lineage>
        <taxon>Bacteria</taxon>
        <taxon>Bacteria division WOR-3</taxon>
    </lineage>
</organism>
<evidence type="ECO:0000256" key="1">
    <source>
        <dbReference type="ARBA" id="ARBA00004370"/>
    </source>
</evidence>
<dbReference type="GO" id="GO:0005886">
    <property type="term" value="C:plasma membrane"/>
    <property type="evidence" value="ECO:0007669"/>
    <property type="project" value="TreeGrafter"/>
</dbReference>
<dbReference type="PANTHER" id="PTHR30627">
    <property type="entry name" value="PEPTIDOGLYCAN D,D-TRANSPEPTIDASE"/>
    <property type="match status" value="1"/>
</dbReference>
<dbReference type="InterPro" id="IPR050515">
    <property type="entry name" value="Beta-lactam/transpept"/>
</dbReference>
<name>A0A235BTC6_UNCW3</name>
<reference evidence="4 5" key="1">
    <citation type="submission" date="2017-07" db="EMBL/GenBank/DDBJ databases">
        <title>Recovery of genomes from metagenomes via a dereplication, aggregation, and scoring strategy.</title>
        <authorList>
            <person name="Sieber C.M."/>
            <person name="Probst A.J."/>
            <person name="Sharrar A."/>
            <person name="Thomas B.C."/>
            <person name="Hess M."/>
            <person name="Tringe S.G."/>
            <person name="Banfield J.F."/>
        </authorList>
    </citation>
    <scope>NUCLEOTIDE SEQUENCE [LARGE SCALE GENOMIC DNA]</scope>
    <source>
        <strain evidence="4">JGI_Cruoil_03_44_89</strain>
    </source>
</reference>
<dbReference type="Gene3D" id="3.30.450.330">
    <property type="match status" value="1"/>
</dbReference>
<dbReference type="InterPro" id="IPR001460">
    <property type="entry name" value="PCN-bd_Tpept"/>
</dbReference>
<evidence type="ECO:0000313" key="4">
    <source>
        <dbReference type="EMBL" id="OYD15471.1"/>
    </source>
</evidence>
<protein>
    <recommendedName>
        <fullName evidence="3">Penicillin-binding protein transpeptidase domain-containing protein</fullName>
    </recommendedName>
</protein>
<dbReference type="GO" id="GO:0071555">
    <property type="term" value="P:cell wall organization"/>
    <property type="evidence" value="ECO:0007669"/>
    <property type="project" value="TreeGrafter"/>
</dbReference>
<dbReference type="EMBL" id="NOZQ01000118">
    <property type="protein sequence ID" value="OYD15471.1"/>
    <property type="molecule type" value="Genomic_DNA"/>
</dbReference>
<proteinExistence type="predicted"/>
<dbReference type="PANTHER" id="PTHR30627:SF1">
    <property type="entry name" value="PEPTIDOGLYCAN D,D-TRANSPEPTIDASE FTSI"/>
    <property type="match status" value="1"/>
</dbReference>
<dbReference type="InterPro" id="IPR012338">
    <property type="entry name" value="Beta-lactam/transpept-like"/>
</dbReference>
<evidence type="ECO:0000313" key="5">
    <source>
        <dbReference type="Proteomes" id="UP000215215"/>
    </source>
</evidence>
<feature type="domain" description="Penicillin-binding protein transpeptidase" evidence="3">
    <location>
        <begin position="231"/>
        <end position="522"/>
    </location>
</feature>
<dbReference type="GO" id="GO:0008658">
    <property type="term" value="F:penicillin binding"/>
    <property type="evidence" value="ECO:0007669"/>
    <property type="project" value="InterPro"/>
</dbReference>
<accession>A0A235BTC6</accession>
<comment type="subcellular location">
    <subcellularLocation>
        <location evidence="1">Membrane</location>
    </subcellularLocation>
</comment>
<dbReference type="SUPFAM" id="SSF56519">
    <property type="entry name" value="Penicillin binding protein dimerisation domain"/>
    <property type="match status" value="1"/>
</dbReference>
<dbReference type="Gene3D" id="3.90.1310.10">
    <property type="entry name" value="Penicillin-binding protein 2a (Domain 2)"/>
    <property type="match status" value="1"/>
</dbReference>
<dbReference type="InterPro" id="IPR036138">
    <property type="entry name" value="PBP_dimer_sf"/>
</dbReference>
<keyword evidence="2" id="KW-0472">Membrane</keyword>
<comment type="caution">
    <text evidence="4">The sequence shown here is derived from an EMBL/GenBank/DDBJ whole genome shotgun (WGS) entry which is preliminary data.</text>
</comment>
<gene>
    <name evidence="4" type="ORF">CH333_05660</name>
</gene>
<evidence type="ECO:0000256" key="2">
    <source>
        <dbReference type="ARBA" id="ARBA00023136"/>
    </source>
</evidence>
<sequence>MNTRRLLCAVCCLFLAEACLLGRIVWLQTAKWRECKYRVQGQATCEITLRPTRGRIYDRNFELLATSLKTQSLYTIPRELRDPDRTARALAKEGLGSYVKNKGKFAKHPDFVWIKRHIDAGEETGIKEIYGCEDVKRVYPLEIAFPLIGATDPYGKGLSGIEYKFDGILEGEPRTVTMGKTPSGRLYPYPSYGIKDPKQGCDIILTIDAVTQAIIEDELRKTVEKLDAKGGMAVVLNPKTGEILGMASVGGAKNRVMEDQYEPGSTFKIVTLACVLEDSLASFDSIVEDGTGECTVENKVIRDEKPHGPLTLRETVARSSNVGFINLAHMVGEDKLYKKAILFGFGQKTGIGLPGEASGKVYPPSEWTPLRFANIAFGQGISCTFLRLSLAFGCIANGGLLIKPHVVKEILNGNGNVIYTAKSEVIRRVIDESTARDIVELLVGVVRNGTGILARVGGLDIAGKTGTSQKYKNGGYTEDYMSSFVGFFPADDPLFLVGVLVDEPKEVHFGSLVAAPLFRDIVTRIISSELAIGRRLTQTTDR</sequence>
<dbReference type="Pfam" id="PF00905">
    <property type="entry name" value="Transpeptidase"/>
    <property type="match status" value="1"/>
</dbReference>